<feature type="coiled-coil region" evidence="6">
    <location>
        <begin position="993"/>
        <end position="1041"/>
    </location>
</feature>
<dbReference type="GO" id="GO:0006260">
    <property type="term" value="P:DNA replication"/>
    <property type="evidence" value="ECO:0007669"/>
    <property type="project" value="UniProtKB-UniRule"/>
</dbReference>
<dbReference type="GO" id="GO:0003677">
    <property type="term" value="F:DNA binding"/>
    <property type="evidence" value="ECO:0007669"/>
    <property type="project" value="UniProtKB-UniRule"/>
</dbReference>
<feature type="coiled-coil region" evidence="6">
    <location>
        <begin position="395"/>
        <end position="471"/>
    </location>
</feature>
<feature type="coiled-coil region" evidence="6">
    <location>
        <begin position="685"/>
        <end position="719"/>
    </location>
</feature>
<evidence type="ECO:0000256" key="1">
    <source>
        <dbReference type="ARBA" id="ARBA00022490"/>
    </source>
</evidence>
<dbReference type="InterPro" id="IPR003395">
    <property type="entry name" value="RecF/RecN/SMC_N"/>
</dbReference>
<evidence type="ECO:0000256" key="3">
    <source>
        <dbReference type="ARBA" id="ARBA00022840"/>
    </source>
</evidence>
<keyword evidence="9" id="KW-1185">Reference proteome</keyword>
<feature type="coiled-coil region" evidence="6">
    <location>
        <begin position="234"/>
        <end position="366"/>
    </location>
</feature>
<evidence type="ECO:0000256" key="4">
    <source>
        <dbReference type="ARBA" id="ARBA00023054"/>
    </source>
</evidence>
<dbReference type="InterPro" id="IPR011890">
    <property type="entry name" value="SMC_prok"/>
</dbReference>
<keyword evidence="2 6" id="KW-0547">Nucleotide-binding</keyword>
<dbReference type="Pfam" id="PF02463">
    <property type="entry name" value="SMC_N"/>
    <property type="match status" value="1"/>
</dbReference>
<dbReference type="CDD" id="cd03278">
    <property type="entry name" value="ABC_SMC_barmotin"/>
    <property type="match status" value="1"/>
</dbReference>
<dbReference type="GO" id="GO:0005694">
    <property type="term" value="C:chromosome"/>
    <property type="evidence" value="ECO:0007669"/>
    <property type="project" value="InterPro"/>
</dbReference>
<organism evidence="8 9">
    <name type="scientific">Clostridium niameyense</name>
    <dbReference type="NCBI Taxonomy" id="1622073"/>
    <lineage>
        <taxon>Bacteria</taxon>
        <taxon>Bacillati</taxon>
        <taxon>Bacillota</taxon>
        <taxon>Clostridia</taxon>
        <taxon>Eubacteriales</taxon>
        <taxon>Clostridiaceae</taxon>
        <taxon>Clostridium</taxon>
    </lineage>
</organism>
<dbReference type="Gene3D" id="1.20.1060.20">
    <property type="match status" value="1"/>
</dbReference>
<dbReference type="RefSeq" id="WP_163248337.1">
    <property type="nucleotide sequence ID" value="NZ_SXDP01000001.1"/>
</dbReference>
<comment type="function">
    <text evidence="6">Required for chromosome condensation and partitioning.</text>
</comment>
<feature type="binding site" evidence="6">
    <location>
        <begin position="32"/>
        <end position="39"/>
    </location>
    <ligand>
        <name>ATP</name>
        <dbReference type="ChEBI" id="CHEBI:30616"/>
    </ligand>
</feature>
<dbReference type="GO" id="GO:0030261">
    <property type="term" value="P:chromosome condensation"/>
    <property type="evidence" value="ECO:0007669"/>
    <property type="project" value="InterPro"/>
</dbReference>
<dbReference type="Pfam" id="PF06470">
    <property type="entry name" value="SMC_hinge"/>
    <property type="match status" value="1"/>
</dbReference>
<dbReference type="GO" id="GO:0005737">
    <property type="term" value="C:cytoplasm"/>
    <property type="evidence" value="ECO:0007669"/>
    <property type="project" value="UniProtKB-SubCell"/>
</dbReference>
<evidence type="ECO:0000256" key="2">
    <source>
        <dbReference type="ARBA" id="ARBA00022741"/>
    </source>
</evidence>
<evidence type="ECO:0000256" key="6">
    <source>
        <dbReference type="HAMAP-Rule" id="MF_01894"/>
    </source>
</evidence>
<keyword evidence="4 6" id="KW-0175">Coiled coil</keyword>
<proteinExistence type="inferred from homology"/>
<dbReference type="GO" id="GO:0007059">
    <property type="term" value="P:chromosome segregation"/>
    <property type="evidence" value="ECO:0007669"/>
    <property type="project" value="UniProtKB-UniRule"/>
</dbReference>
<reference evidence="8 9" key="1">
    <citation type="submission" date="2019-04" db="EMBL/GenBank/DDBJ databases">
        <title>Genome sequencing of Clostridium botulinum Groups I-IV and Clostridium butyricum.</title>
        <authorList>
            <person name="Brunt J."/>
            <person name="Van Vliet A.H.M."/>
            <person name="Stringer S.C."/>
            <person name="Carter A.T."/>
            <person name="Peck M.W."/>
        </authorList>
    </citation>
    <scope>NUCLEOTIDE SEQUENCE [LARGE SCALE GENOMIC DNA]</scope>
    <source>
        <strain evidence="8 9">IFR 18/094</strain>
    </source>
</reference>
<dbReference type="Gene3D" id="3.40.50.300">
    <property type="entry name" value="P-loop containing nucleotide triphosphate hydrolases"/>
    <property type="match status" value="2"/>
</dbReference>
<keyword evidence="5 6" id="KW-0238">DNA-binding</keyword>
<dbReference type="AlphaFoldDB" id="A0A6M0R8G7"/>
<dbReference type="Proteomes" id="UP000473885">
    <property type="component" value="Unassembled WGS sequence"/>
</dbReference>
<accession>A0A6M0R8G7</accession>
<dbReference type="InterPro" id="IPR024704">
    <property type="entry name" value="SMC"/>
</dbReference>
<keyword evidence="1 6" id="KW-0963">Cytoplasm</keyword>
<dbReference type="NCBIfam" id="TIGR02168">
    <property type="entry name" value="SMC_prok_B"/>
    <property type="match status" value="1"/>
</dbReference>
<name>A0A6M0R8G7_9CLOT</name>
<dbReference type="SMART" id="SM00968">
    <property type="entry name" value="SMC_hinge"/>
    <property type="match status" value="1"/>
</dbReference>
<dbReference type="FunFam" id="3.40.50.300:FF:000984">
    <property type="entry name" value="Chromosome partition protein Smc"/>
    <property type="match status" value="1"/>
</dbReference>
<dbReference type="SUPFAM" id="SSF75553">
    <property type="entry name" value="Smc hinge domain"/>
    <property type="match status" value="1"/>
</dbReference>
<protein>
    <recommendedName>
        <fullName evidence="6">Chromosome partition protein Smc</fullName>
    </recommendedName>
</protein>
<dbReference type="GO" id="GO:0016887">
    <property type="term" value="F:ATP hydrolysis activity"/>
    <property type="evidence" value="ECO:0007669"/>
    <property type="project" value="InterPro"/>
</dbReference>
<comment type="caution">
    <text evidence="8">The sequence shown here is derived from an EMBL/GenBank/DDBJ whole genome shotgun (WGS) entry which is preliminary data.</text>
</comment>
<feature type="domain" description="SMC hinge" evidence="7">
    <location>
        <begin position="526"/>
        <end position="642"/>
    </location>
</feature>
<dbReference type="GO" id="GO:0007062">
    <property type="term" value="P:sister chromatid cohesion"/>
    <property type="evidence" value="ECO:0007669"/>
    <property type="project" value="InterPro"/>
</dbReference>
<comment type="subcellular location">
    <subcellularLocation>
        <location evidence="6">Cytoplasm</location>
    </subcellularLocation>
</comment>
<evidence type="ECO:0000256" key="5">
    <source>
        <dbReference type="ARBA" id="ARBA00023125"/>
    </source>
</evidence>
<dbReference type="HAMAP" id="MF_01894">
    <property type="entry name" value="Smc_prok"/>
    <property type="match status" value="1"/>
</dbReference>
<dbReference type="GO" id="GO:0005524">
    <property type="term" value="F:ATP binding"/>
    <property type="evidence" value="ECO:0007669"/>
    <property type="project" value="UniProtKB-UniRule"/>
</dbReference>
<dbReference type="InterPro" id="IPR036277">
    <property type="entry name" value="SMC_hinge_sf"/>
</dbReference>
<keyword evidence="3 6" id="KW-0067">ATP-binding</keyword>
<sequence length="1193" mass="137817">MFLKSIEVRGFKSFADKTELIFKKGVTGIVGPNGSGKSNISDAVRWVLGEQSVKSLRGSKMEDVIFAGTQYRKSLGLCQVSLMLDNSDKKLPLDYSEVTISRRLYRSGDSEYYINNTQCRLKDIQELFMDTGIGKEGYSIIGQGKIDAVLSGKPEERRSLLEEAAGIVKFKTRKQEADKKLANTEQNLIRIDDILNTYNETIEPLKEESEKTKIFLKMSEELKEREVNLTILFIEKIEAKLKEINEAYNLLKNNEEKLKKEREEYKEKIIKLNNELEVLDKDNSQKRENYYDYKSKVKDIENEVIILKEKINNLNESINLREKKLKINKEKITQLKEEKDILENDTKELKAKLEAICKNIETTNKEVKDFNDLFEHKTMELKKLKENQIEIVSAIANEKNNVMVLENEKNNLKNKEENINRSCNTYRNSININLKTKVDIEEEIKKIKNNIENLEKNLKENTKSIVGLKNSLYHKEKNLKQYSATHSKFEANYQMLCNLEKHYEGYNRSVKTLMEHIDKGKILNVTKGCFLLGDIIKVDEYLEKAMEVALGGAISNIITKDENIAKTLIKYLKYNNIGRATFLPLTIIKGKKINLPYLHKEAGFVGIASELIKFNSEFSNIIDYVLGKTVIAKDMDSALNIAKKLNYSVRIVTLEGEVINPGGSLTGGSIKYRTGSSIIGRKREIEETKQKIEETKVIVESLMEEISKVRSNIKALDEENLNIKDSIYHNNIDITKFEGKLNSVIDETQKLKSTLNTSKDEIALIENKIEKLDFDIHNKNEKLQESIKNQELNSFNIENLEKLLLSREEEAKKSREILTNIKIEKAKLEEMHSNRLRETEDKRQAIEEISMEINNFNKENKYSMNSIENFKYTIIRNEKSVENLLEYIKILENEFKEYDINRIKIKETLDNLKNKKENLDLILSKKQQELHKQDIQNAKYEAEKENLYIKLNEEFSLTYAEALDYKKEIKDMTSYKNKIYSLKEEISKLGTINLKAIEEYKKLNEKITFMEEQKQDLIKSKEQLINVIDEMTNKMKRVFSENFNILRKYFNETFKELFKGGSADLILCEGDELTANIDIKVQPPGKKLQNINLMSGGEKGLAAIALLFAILKMKPTPFCILDEIEAALDDINVVRYAEFLNQLSSNIQFIVITHRKGTMEACDALYGITMEEKGVSKIISVDLASEREVAATI</sequence>
<evidence type="ECO:0000313" key="9">
    <source>
        <dbReference type="Proteomes" id="UP000473885"/>
    </source>
</evidence>
<dbReference type="PIRSF" id="PIRSF005719">
    <property type="entry name" value="SMC"/>
    <property type="match status" value="1"/>
</dbReference>
<dbReference type="InterPro" id="IPR010935">
    <property type="entry name" value="SMC_hinge"/>
</dbReference>
<dbReference type="EMBL" id="SXDP01000001">
    <property type="protein sequence ID" value="NEZ46057.1"/>
    <property type="molecule type" value="Genomic_DNA"/>
</dbReference>
<dbReference type="SUPFAM" id="SSF52540">
    <property type="entry name" value="P-loop containing nucleoside triphosphate hydrolases"/>
    <property type="match status" value="1"/>
</dbReference>
<comment type="similarity">
    <text evidence="6">Belongs to the SMC family.</text>
</comment>
<comment type="subunit">
    <text evidence="6">Homodimer.</text>
</comment>
<comment type="domain">
    <text evidence="6">Contains large globular domains required for ATP hydrolysis at each terminus and a third globular domain forming a flexible hinge near the middle of the molecule. These domains are separated by coiled-coil structures.</text>
</comment>
<gene>
    <name evidence="6 8" type="primary">smc</name>
    <name evidence="8" type="ORF">FDF74_02380</name>
</gene>
<dbReference type="InterPro" id="IPR027417">
    <property type="entry name" value="P-loop_NTPase"/>
</dbReference>
<feature type="coiled-coil region" evidence="6">
    <location>
        <begin position="797"/>
        <end position="943"/>
    </location>
</feature>
<dbReference type="Gene3D" id="3.30.70.1620">
    <property type="match status" value="1"/>
</dbReference>
<dbReference type="PANTHER" id="PTHR43977">
    <property type="entry name" value="STRUCTURAL MAINTENANCE OF CHROMOSOMES PROTEIN 3"/>
    <property type="match status" value="1"/>
</dbReference>
<evidence type="ECO:0000259" key="7">
    <source>
        <dbReference type="SMART" id="SM00968"/>
    </source>
</evidence>
<evidence type="ECO:0000313" key="8">
    <source>
        <dbReference type="EMBL" id="NEZ46057.1"/>
    </source>
</evidence>